<evidence type="ECO:0000256" key="1">
    <source>
        <dbReference type="SAM" id="MobiDB-lite"/>
    </source>
</evidence>
<keyword evidence="3" id="KW-1185">Reference proteome</keyword>
<reference evidence="2 3" key="1">
    <citation type="submission" date="2018-06" db="EMBL/GenBank/DDBJ databases">
        <title>Genomic Encyclopedia of Type Strains, Phase IV (KMG-IV): sequencing the most valuable type-strain genomes for metagenomic binning, comparative biology and taxonomic classification.</title>
        <authorList>
            <person name="Goeker M."/>
        </authorList>
    </citation>
    <scope>NUCLEOTIDE SEQUENCE [LARGE SCALE GENOMIC DNA]</scope>
    <source>
        <strain evidence="2 3">DSM 44599</strain>
    </source>
</reference>
<evidence type="ECO:0000313" key="2">
    <source>
        <dbReference type="EMBL" id="RBO90660.1"/>
    </source>
</evidence>
<dbReference type="Proteomes" id="UP000252586">
    <property type="component" value="Unassembled WGS sequence"/>
</dbReference>
<gene>
    <name evidence="2" type="ORF">DFR74_10562</name>
</gene>
<accession>A0A366DKQ3</accession>
<sequence>MPERGARARSADLVGAGSLASSGPHRADGYGRFRIPHGTGHKVQYGWVA</sequence>
<feature type="compositionally biased region" description="Basic and acidic residues" evidence="1">
    <location>
        <begin position="1"/>
        <end position="10"/>
    </location>
</feature>
<dbReference type="AlphaFoldDB" id="A0A366DKQ3"/>
<proteinExistence type="predicted"/>
<dbReference type="EMBL" id="QNRE01000005">
    <property type="protein sequence ID" value="RBO90660.1"/>
    <property type="molecule type" value="Genomic_DNA"/>
</dbReference>
<feature type="region of interest" description="Disordered" evidence="1">
    <location>
        <begin position="1"/>
        <end position="21"/>
    </location>
</feature>
<protein>
    <submittedName>
        <fullName evidence="2">Uncharacterized protein</fullName>
    </submittedName>
</protein>
<dbReference type="STRING" id="1210090.GCA_001613185_01640"/>
<comment type="caution">
    <text evidence="2">The sequence shown here is derived from an EMBL/GenBank/DDBJ whole genome shotgun (WGS) entry which is preliminary data.</text>
</comment>
<name>A0A366DKQ3_9NOCA</name>
<evidence type="ECO:0000313" key="3">
    <source>
        <dbReference type="Proteomes" id="UP000252586"/>
    </source>
</evidence>
<organism evidence="2 3">
    <name type="scientific">Nocardia puris</name>
    <dbReference type="NCBI Taxonomy" id="208602"/>
    <lineage>
        <taxon>Bacteria</taxon>
        <taxon>Bacillati</taxon>
        <taxon>Actinomycetota</taxon>
        <taxon>Actinomycetes</taxon>
        <taxon>Mycobacteriales</taxon>
        <taxon>Nocardiaceae</taxon>
        <taxon>Nocardia</taxon>
    </lineage>
</organism>